<dbReference type="STRING" id="1503961.SAMN05421736_11248"/>
<dbReference type="Pfam" id="PF13687">
    <property type="entry name" value="DUF4153"/>
    <property type="match status" value="1"/>
</dbReference>
<accession>A0A1H3SWY1</accession>
<feature type="transmembrane region" description="Helical" evidence="1">
    <location>
        <begin position="347"/>
        <end position="365"/>
    </location>
</feature>
<protein>
    <submittedName>
        <fullName evidence="2">Uncharacterized protein</fullName>
    </submittedName>
</protein>
<sequence>MSSKKQWIIFGGCFMLAVLADVCLFQESPGISYSLFFAVFYTVFFIVFRNSSFQHKQISGMLFLAVVVLALTFAVDAETIFRPLNFLLIPLLVFFQTILLTSSSSIYWYERPFLVLAVKKLGQMFHCLEVVTQYNARKTKRKLDEDAYQKGKKIGLGVIISIPLLIVIMLLLTSADAEFARIIFWIPKAVLPLSADGFWRILIIAVLTVSFFCFFKVVAKTTAVKATGQKAGEFSWDSLVATTVLLFVNIVYLLFAIVQFQYFFSGTLQEGFSYAEYARRGFAELLIVTVINYGILLGTMKRVNMNASRVMKGLLTFLIAFSGILLSSAFIRLMLYEQAYGFTYLRVLAHAFMIYLFIVFAFTLVKVWAERLSLARFYIIFTVVFYVGLNLIGIDKFIVTKNIERYELTEKIDVEYLSELSAAAVPSLVALYQEHPDIPGLEAMLEEKVQQYHSEKIAWQSFYLTRSWAIKALHEIID</sequence>
<feature type="transmembrane region" description="Helical" evidence="1">
    <location>
        <begin position="377"/>
        <end position="394"/>
    </location>
</feature>
<dbReference type="AlphaFoldDB" id="A0A1H3SWY1"/>
<feature type="transmembrane region" description="Helical" evidence="1">
    <location>
        <begin position="197"/>
        <end position="218"/>
    </location>
</feature>
<evidence type="ECO:0000256" key="1">
    <source>
        <dbReference type="SAM" id="Phobius"/>
    </source>
</evidence>
<keyword evidence="3" id="KW-1185">Reference proteome</keyword>
<feature type="transmembrane region" description="Helical" evidence="1">
    <location>
        <begin position="313"/>
        <end position="335"/>
    </location>
</feature>
<keyword evidence="1" id="KW-0472">Membrane</keyword>
<keyword evidence="1" id="KW-1133">Transmembrane helix</keyword>
<dbReference type="Proteomes" id="UP000198935">
    <property type="component" value="Unassembled WGS sequence"/>
</dbReference>
<keyword evidence="1" id="KW-0812">Transmembrane</keyword>
<gene>
    <name evidence="2" type="ORF">SAMN05421736_11248</name>
</gene>
<dbReference type="EMBL" id="FNPI01000012">
    <property type="protein sequence ID" value="SDZ41619.1"/>
    <property type="molecule type" value="Genomic_DNA"/>
</dbReference>
<evidence type="ECO:0000313" key="3">
    <source>
        <dbReference type="Proteomes" id="UP000198935"/>
    </source>
</evidence>
<dbReference type="InterPro" id="IPR025291">
    <property type="entry name" value="DUF4153"/>
</dbReference>
<name>A0A1H3SWY1_9BACI</name>
<feature type="transmembrane region" description="Helical" evidence="1">
    <location>
        <begin position="154"/>
        <end position="177"/>
    </location>
</feature>
<feature type="transmembrane region" description="Helical" evidence="1">
    <location>
        <begin position="87"/>
        <end position="109"/>
    </location>
</feature>
<feature type="transmembrane region" description="Helical" evidence="1">
    <location>
        <begin position="60"/>
        <end position="81"/>
    </location>
</feature>
<feature type="transmembrane region" description="Helical" evidence="1">
    <location>
        <begin position="30"/>
        <end position="48"/>
    </location>
</feature>
<organism evidence="2 3">
    <name type="scientific">Evansella caseinilytica</name>
    <dbReference type="NCBI Taxonomy" id="1503961"/>
    <lineage>
        <taxon>Bacteria</taxon>
        <taxon>Bacillati</taxon>
        <taxon>Bacillota</taxon>
        <taxon>Bacilli</taxon>
        <taxon>Bacillales</taxon>
        <taxon>Bacillaceae</taxon>
        <taxon>Evansella</taxon>
    </lineage>
</organism>
<proteinExistence type="predicted"/>
<reference evidence="3" key="1">
    <citation type="submission" date="2016-10" db="EMBL/GenBank/DDBJ databases">
        <authorList>
            <person name="Varghese N."/>
            <person name="Submissions S."/>
        </authorList>
    </citation>
    <scope>NUCLEOTIDE SEQUENCE [LARGE SCALE GENOMIC DNA]</scope>
    <source>
        <strain evidence="3">SP</strain>
    </source>
</reference>
<evidence type="ECO:0000313" key="2">
    <source>
        <dbReference type="EMBL" id="SDZ41619.1"/>
    </source>
</evidence>
<feature type="transmembrane region" description="Helical" evidence="1">
    <location>
        <begin position="282"/>
        <end position="301"/>
    </location>
</feature>
<feature type="transmembrane region" description="Helical" evidence="1">
    <location>
        <begin position="239"/>
        <end position="262"/>
    </location>
</feature>
<dbReference type="OrthoDB" id="9767931at2"/>